<evidence type="ECO:0000313" key="2">
    <source>
        <dbReference type="EMBL" id="RAI38462.1"/>
    </source>
</evidence>
<proteinExistence type="predicted"/>
<dbReference type="InterPro" id="IPR013096">
    <property type="entry name" value="Cupin_2"/>
</dbReference>
<accession>A0A327KME2</accession>
<dbReference type="Pfam" id="PF07883">
    <property type="entry name" value="Cupin_2"/>
    <property type="match status" value="1"/>
</dbReference>
<dbReference type="EMBL" id="NPEX01000359">
    <property type="protein sequence ID" value="RAI38462.1"/>
    <property type="molecule type" value="Genomic_DNA"/>
</dbReference>
<dbReference type="Proteomes" id="UP000249130">
    <property type="component" value="Unassembled WGS sequence"/>
</dbReference>
<comment type="caution">
    <text evidence="2">The sequence shown here is derived from an EMBL/GenBank/DDBJ whole genome shotgun (WGS) entry which is preliminary data.</text>
</comment>
<evidence type="ECO:0000313" key="3">
    <source>
        <dbReference type="Proteomes" id="UP000249130"/>
    </source>
</evidence>
<gene>
    <name evidence="2" type="ORF">CH341_27805</name>
</gene>
<dbReference type="Gene3D" id="2.60.120.10">
    <property type="entry name" value="Jelly Rolls"/>
    <property type="match status" value="1"/>
</dbReference>
<sequence>MALHFNQSEVEPEPIGEGVVRQRLLDETRVPDILFALDRLVIAPGGAIALDVPPDGLAWFQMIDGAALVSTADGETAVAPTHIGLLPPGFSGSLTSEAGATLLYAAVPDAEKLDAAVVAKPPPFRLVDWREEPLLKSEHDARKRIYIVTPKMFGVRAIRGEMIIYPPGTTCPVHHHEGGAHFMYFLAGQGTCYAGDTQEMAVRPGDVVYYHDREPHWVKGGESEDMIFSEFFVPSAVATVWADPSKICTWIPMGVNHRGGAPSRVIEKHAHGPMAEV</sequence>
<name>A0A327KME2_9BRAD</name>
<dbReference type="CDD" id="cd02208">
    <property type="entry name" value="cupin_RmlC-like"/>
    <property type="match status" value="1"/>
</dbReference>
<organism evidence="2 3">
    <name type="scientific">Rhodoplanes roseus</name>
    <dbReference type="NCBI Taxonomy" id="29409"/>
    <lineage>
        <taxon>Bacteria</taxon>
        <taxon>Pseudomonadati</taxon>
        <taxon>Pseudomonadota</taxon>
        <taxon>Alphaproteobacteria</taxon>
        <taxon>Hyphomicrobiales</taxon>
        <taxon>Nitrobacteraceae</taxon>
        <taxon>Rhodoplanes</taxon>
    </lineage>
</organism>
<dbReference type="InterPro" id="IPR014710">
    <property type="entry name" value="RmlC-like_jellyroll"/>
</dbReference>
<dbReference type="SUPFAM" id="SSF51182">
    <property type="entry name" value="RmlC-like cupins"/>
    <property type="match status" value="1"/>
</dbReference>
<reference evidence="2 3" key="1">
    <citation type="submission" date="2017-07" db="EMBL/GenBank/DDBJ databases">
        <title>Draft Genome Sequences of Select Purple Nonsulfur Bacteria.</title>
        <authorList>
            <person name="Lasarre B."/>
            <person name="Mckinlay J.B."/>
        </authorList>
    </citation>
    <scope>NUCLEOTIDE SEQUENCE [LARGE SCALE GENOMIC DNA]</scope>
    <source>
        <strain evidence="2 3">DSM 5909</strain>
    </source>
</reference>
<dbReference type="InterPro" id="IPR011051">
    <property type="entry name" value="RmlC_Cupin_sf"/>
</dbReference>
<dbReference type="AlphaFoldDB" id="A0A327KME2"/>
<keyword evidence="3" id="KW-1185">Reference proteome</keyword>
<protein>
    <recommendedName>
        <fullName evidence="1">Cupin type-2 domain-containing protein</fullName>
    </recommendedName>
</protein>
<evidence type="ECO:0000259" key="1">
    <source>
        <dbReference type="Pfam" id="PF07883"/>
    </source>
</evidence>
<dbReference type="OrthoDB" id="7820062at2"/>
<dbReference type="RefSeq" id="WP_111422321.1">
    <property type="nucleotide sequence ID" value="NZ_NPEX01000359.1"/>
</dbReference>
<feature type="domain" description="Cupin type-2" evidence="1">
    <location>
        <begin position="163"/>
        <end position="228"/>
    </location>
</feature>